<accession>A0ABD0MJ21</accession>
<reference evidence="2 3" key="1">
    <citation type="submission" date="2024-05" db="EMBL/GenBank/DDBJ databases">
        <title>Genome sequencing and assembly of Indian major carp, Cirrhinus mrigala (Hamilton, 1822).</title>
        <authorList>
            <person name="Mohindra V."/>
            <person name="Chowdhury L.M."/>
            <person name="Lal K."/>
            <person name="Jena J.K."/>
        </authorList>
    </citation>
    <scope>NUCLEOTIDE SEQUENCE [LARGE SCALE GENOMIC DNA]</scope>
    <source>
        <strain evidence="2">CM1030</strain>
        <tissue evidence="2">Blood</tissue>
    </source>
</reference>
<organism evidence="2 3">
    <name type="scientific">Cirrhinus mrigala</name>
    <name type="common">Mrigala</name>
    <dbReference type="NCBI Taxonomy" id="683832"/>
    <lineage>
        <taxon>Eukaryota</taxon>
        <taxon>Metazoa</taxon>
        <taxon>Chordata</taxon>
        <taxon>Craniata</taxon>
        <taxon>Vertebrata</taxon>
        <taxon>Euteleostomi</taxon>
        <taxon>Actinopterygii</taxon>
        <taxon>Neopterygii</taxon>
        <taxon>Teleostei</taxon>
        <taxon>Ostariophysi</taxon>
        <taxon>Cypriniformes</taxon>
        <taxon>Cyprinidae</taxon>
        <taxon>Labeoninae</taxon>
        <taxon>Labeonini</taxon>
        <taxon>Cirrhinus</taxon>
    </lineage>
</organism>
<comment type="caution">
    <text evidence="2">The sequence shown here is derived from an EMBL/GenBank/DDBJ whole genome shotgun (WGS) entry which is preliminary data.</text>
</comment>
<gene>
    <name evidence="2" type="ORF">M9458_054591</name>
</gene>
<evidence type="ECO:0000313" key="2">
    <source>
        <dbReference type="EMBL" id="KAL0150164.1"/>
    </source>
</evidence>
<sequence>MGIADDLADELKKGLSLAHSSVTDESELLEDDAISLTALLAPSQEEQEMFDEDEDVETESPHSSCPAYEELLEVMERTTARLDLPWKRSRKMAPRGRLDERSLSDHSPPAQVSLPFLHLEIENYANIEEMCEKGYEKMPAIEEMLASYLSIGETSSLKAPFLPSRPLQATSHLNGKAYTAAECAATRVEGAKKARPEGGCPDKTVKPRKIYSPPSVGVNIYPHLPFPNSPT</sequence>
<name>A0ABD0MJ21_CIRMR</name>
<feature type="region of interest" description="Disordered" evidence="1">
    <location>
        <begin position="191"/>
        <end position="215"/>
    </location>
</feature>
<proteinExistence type="predicted"/>
<dbReference type="EMBL" id="JAMKFB020000306">
    <property type="protein sequence ID" value="KAL0150164.1"/>
    <property type="molecule type" value="Genomic_DNA"/>
</dbReference>
<keyword evidence="3" id="KW-1185">Reference proteome</keyword>
<dbReference type="Proteomes" id="UP001529510">
    <property type="component" value="Unassembled WGS sequence"/>
</dbReference>
<protein>
    <submittedName>
        <fullName evidence="2">Uncharacterized protein</fullName>
    </submittedName>
</protein>
<evidence type="ECO:0000313" key="3">
    <source>
        <dbReference type="Proteomes" id="UP001529510"/>
    </source>
</evidence>
<dbReference type="AlphaFoldDB" id="A0ABD0MJ21"/>
<feature type="compositionally biased region" description="Acidic residues" evidence="1">
    <location>
        <begin position="45"/>
        <end position="58"/>
    </location>
</feature>
<evidence type="ECO:0000256" key="1">
    <source>
        <dbReference type="SAM" id="MobiDB-lite"/>
    </source>
</evidence>
<feature type="region of interest" description="Disordered" evidence="1">
    <location>
        <begin position="41"/>
        <end position="66"/>
    </location>
</feature>